<gene>
    <name evidence="11" type="ORF">SHALO_2803</name>
</gene>
<comment type="subcellular location">
    <subcellularLocation>
        <location evidence="2">Membrane</location>
        <topology evidence="2">Multi-pass membrane protein</topology>
    </subcellularLocation>
</comment>
<keyword evidence="8" id="KW-1133">Transmembrane helix</keyword>
<dbReference type="PANTHER" id="PTHR45528">
    <property type="entry name" value="SENSOR HISTIDINE KINASE CPXA"/>
    <property type="match status" value="1"/>
</dbReference>
<dbReference type="PROSITE" id="PS50109">
    <property type="entry name" value="HIS_KIN"/>
    <property type="match status" value="1"/>
</dbReference>
<evidence type="ECO:0000313" key="12">
    <source>
        <dbReference type="Proteomes" id="UP000094609"/>
    </source>
</evidence>
<dbReference type="InterPro" id="IPR050398">
    <property type="entry name" value="HssS/ArlS-like"/>
</dbReference>
<dbReference type="EC" id="2.7.13.3" evidence="3"/>
<dbReference type="InterPro" id="IPR047994">
    <property type="entry name" value="ArsS-like"/>
</dbReference>
<evidence type="ECO:0000256" key="6">
    <source>
        <dbReference type="ARBA" id="ARBA00022777"/>
    </source>
</evidence>
<accession>A0A1D7TNH9</accession>
<feature type="transmembrane region" description="Helical" evidence="8">
    <location>
        <begin position="7"/>
        <end position="27"/>
    </location>
</feature>
<organism evidence="11 12">
    <name type="scientific">Sulfurospirillum halorespirans DSM 13726</name>
    <dbReference type="NCBI Taxonomy" id="1193502"/>
    <lineage>
        <taxon>Bacteria</taxon>
        <taxon>Pseudomonadati</taxon>
        <taxon>Campylobacterota</taxon>
        <taxon>Epsilonproteobacteria</taxon>
        <taxon>Campylobacterales</taxon>
        <taxon>Sulfurospirillaceae</taxon>
        <taxon>Sulfurospirillum</taxon>
    </lineage>
</organism>
<evidence type="ECO:0000256" key="5">
    <source>
        <dbReference type="ARBA" id="ARBA00022679"/>
    </source>
</evidence>
<dbReference type="NCBIfam" id="NF038389">
    <property type="entry name" value="ArsS_fam_HK"/>
    <property type="match status" value="1"/>
</dbReference>
<feature type="transmembrane region" description="Helical" evidence="8">
    <location>
        <begin position="151"/>
        <end position="169"/>
    </location>
</feature>
<dbReference type="Proteomes" id="UP000094609">
    <property type="component" value="Chromosome"/>
</dbReference>
<dbReference type="SUPFAM" id="SSF55874">
    <property type="entry name" value="ATPase domain of HSP90 chaperone/DNA topoisomerase II/histidine kinase"/>
    <property type="match status" value="1"/>
</dbReference>
<sequence>MRNISIIKLISFFFILALVVINISFTIEYNRQIKDLNYFTFQRFMMGMRTIGEEPQNKDDLLAELGIKLSDTPKNEIRTNGKKLLEDSYCDMILYHNTLYFVPRDPPPPKKSMVKIMLLAGIAPKSDEEVISMDDRPALENLENFSLNRLWILWGTMNVVTVIFFIIVLRKLLRLRNLKSAIRAFGDQTTFQEIPVDSKDELGEIAAEFNFAMKKIHLLKESRTLFLRNILHELRTPVMKGKILASIIKDDEFKGQLRQIFIRQEVLLGEMVKVEKLASNEWILSTKEYRLVDILDHAIDLLLIHDTKRICINAEDTTPILMADFELLATAIKNLLDNALKYSKNDVIVDICPDHISICSDGEKIPEQRLDFTRAFNRDIESTSIGLGLGLYIANSIILKHSFDLLYHHENGKNYFRIFFQPISHKPYEEISDVPENLIH</sequence>
<evidence type="ECO:0000256" key="8">
    <source>
        <dbReference type="SAM" id="Phobius"/>
    </source>
</evidence>
<dbReference type="RefSeq" id="WP_069479078.1">
    <property type="nucleotide sequence ID" value="NZ_CP017111.1"/>
</dbReference>
<dbReference type="EMBL" id="CP017111">
    <property type="protein sequence ID" value="AOO66556.1"/>
    <property type="molecule type" value="Genomic_DNA"/>
</dbReference>
<evidence type="ECO:0000256" key="3">
    <source>
        <dbReference type="ARBA" id="ARBA00012438"/>
    </source>
</evidence>
<evidence type="ECO:0000256" key="1">
    <source>
        <dbReference type="ARBA" id="ARBA00000085"/>
    </source>
</evidence>
<comment type="catalytic activity">
    <reaction evidence="1">
        <text>ATP + protein L-histidine = ADP + protein N-phospho-L-histidine.</text>
        <dbReference type="EC" id="2.7.13.3"/>
    </reaction>
</comment>
<keyword evidence="7 8" id="KW-0472">Membrane</keyword>
<proteinExistence type="predicted"/>
<protein>
    <recommendedName>
        <fullName evidence="3">histidine kinase</fullName>
        <ecNumber evidence="3">2.7.13.3</ecNumber>
    </recommendedName>
</protein>
<dbReference type="GO" id="GO:0016020">
    <property type="term" value="C:membrane"/>
    <property type="evidence" value="ECO:0007669"/>
    <property type="project" value="UniProtKB-SubCell"/>
</dbReference>
<evidence type="ECO:0000313" key="11">
    <source>
        <dbReference type="EMBL" id="AOO66556.1"/>
    </source>
</evidence>
<dbReference type="AlphaFoldDB" id="A0A1D7TNH9"/>
<dbReference type="Pfam" id="PF02518">
    <property type="entry name" value="HATPase_c"/>
    <property type="match status" value="1"/>
</dbReference>
<dbReference type="STRING" id="1193502.SHALO_2803"/>
<dbReference type="PROSITE" id="PS50885">
    <property type="entry name" value="HAMP"/>
    <property type="match status" value="1"/>
</dbReference>
<dbReference type="InterPro" id="IPR005467">
    <property type="entry name" value="His_kinase_dom"/>
</dbReference>
<keyword evidence="4" id="KW-0597">Phosphoprotein</keyword>
<dbReference type="InterPro" id="IPR036890">
    <property type="entry name" value="HATPase_C_sf"/>
</dbReference>
<dbReference type="Gene3D" id="3.30.565.10">
    <property type="entry name" value="Histidine kinase-like ATPase, C-terminal domain"/>
    <property type="match status" value="1"/>
</dbReference>
<dbReference type="SMART" id="SM00387">
    <property type="entry name" value="HATPase_c"/>
    <property type="match status" value="1"/>
</dbReference>
<dbReference type="PATRIC" id="fig|1193502.14.peg.2835"/>
<keyword evidence="12" id="KW-1185">Reference proteome</keyword>
<evidence type="ECO:0000256" key="2">
    <source>
        <dbReference type="ARBA" id="ARBA00004141"/>
    </source>
</evidence>
<dbReference type="CDD" id="cd06225">
    <property type="entry name" value="HAMP"/>
    <property type="match status" value="1"/>
</dbReference>
<keyword evidence="5" id="KW-0808">Transferase</keyword>
<keyword evidence="8" id="KW-0812">Transmembrane</keyword>
<dbReference type="InterPro" id="IPR003660">
    <property type="entry name" value="HAMP_dom"/>
</dbReference>
<evidence type="ECO:0000259" key="9">
    <source>
        <dbReference type="PROSITE" id="PS50109"/>
    </source>
</evidence>
<name>A0A1D7TNH9_9BACT</name>
<dbReference type="InterPro" id="IPR003594">
    <property type="entry name" value="HATPase_dom"/>
</dbReference>
<dbReference type="GO" id="GO:0007165">
    <property type="term" value="P:signal transduction"/>
    <property type="evidence" value="ECO:0007669"/>
    <property type="project" value="InterPro"/>
</dbReference>
<reference evidence="12" key="1">
    <citation type="submission" date="2016-08" db="EMBL/GenBank/DDBJ databases">
        <title>Complete genome sequence of the organohalide-respiring Epsilonproteobacterium Sulfurospirillum halorespirans.</title>
        <authorList>
            <person name="Goris T."/>
            <person name="Zimmermann J."/>
            <person name="Schenz B."/>
            <person name="Lemos M."/>
            <person name="Hackermueller J."/>
            <person name="Diekert G."/>
        </authorList>
    </citation>
    <scope>NUCLEOTIDE SEQUENCE [LARGE SCALE GENOMIC DNA]</scope>
    <source>
        <strain>DSM 13726</strain>
        <strain evidence="12">PCE-M2</strain>
    </source>
</reference>
<evidence type="ECO:0000259" key="10">
    <source>
        <dbReference type="PROSITE" id="PS50885"/>
    </source>
</evidence>
<feature type="domain" description="HAMP" evidence="10">
    <location>
        <begin position="169"/>
        <end position="221"/>
    </location>
</feature>
<keyword evidence="6 11" id="KW-0418">Kinase</keyword>
<feature type="domain" description="Histidine kinase" evidence="9">
    <location>
        <begin position="229"/>
        <end position="425"/>
    </location>
</feature>
<dbReference type="GO" id="GO:0004673">
    <property type="term" value="F:protein histidine kinase activity"/>
    <property type="evidence" value="ECO:0007669"/>
    <property type="project" value="UniProtKB-EC"/>
</dbReference>
<dbReference type="Gene3D" id="1.10.287.130">
    <property type="match status" value="1"/>
</dbReference>
<dbReference type="PANTHER" id="PTHR45528:SF12">
    <property type="entry name" value="SENSOR HISTIDINE KINASE ARSS"/>
    <property type="match status" value="1"/>
</dbReference>
<evidence type="ECO:0000256" key="7">
    <source>
        <dbReference type="ARBA" id="ARBA00023136"/>
    </source>
</evidence>
<evidence type="ECO:0000256" key="4">
    <source>
        <dbReference type="ARBA" id="ARBA00022553"/>
    </source>
</evidence>
<dbReference type="KEGG" id="shal:SHALO_2803"/>